<accession>A0A7C9FNE4</accession>
<organism evidence="1">
    <name type="scientific">Opuntia streptacantha</name>
    <name type="common">Prickly pear cactus</name>
    <name type="synonym">Opuntia cardona</name>
    <dbReference type="NCBI Taxonomy" id="393608"/>
    <lineage>
        <taxon>Eukaryota</taxon>
        <taxon>Viridiplantae</taxon>
        <taxon>Streptophyta</taxon>
        <taxon>Embryophyta</taxon>
        <taxon>Tracheophyta</taxon>
        <taxon>Spermatophyta</taxon>
        <taxon>Magnoliopsida</taxon>
        <taxon>eudicotyledons</taxon>
        <taxon>Gunneridae</taxon>
        <taxon>Pentapetalae</taxon>
        <taxon>Caryophyllales</taxon>
        <taxon>Cactineae</taxon>
        <taxon>Cactaceae</taxon>
        <taxon>Opuntioideae</taxon>
        <taxon>Opuntia</taxon>
    </lineage>
</organism>
<reference evidence="1" key="2">
    <citation type="submission" date="2020-07" db="EMBL/GenBank/DDBJ databases">
        <authorList>
            <person name="Vera ALvarez R."/>
            <person name="Arias-Moreno D.M."/>
            <person name="Jimenez-Jacinto V."/>
            <person name="Jimenez-Bremont J.F."/>
            <person name="Swaminathan K."/>
            <person name="Moose S.P."/>
            <person name="Guerrero-Gonzalez M.L."/>
            <person name="Marino-Ramirez L."/>
            <person name="Landsman D."/>
            <person name="Rodriguez-Kessler M."/>
            <person name="Delgado-Sanchez P."/>
        </authorList>
    </citation>
    <scope>NUCLEOTIDE SEQUENCE</scope>
    <source>
        <tissue evidence="1">Cladode</tissue>
    </source>
</reference>
<proteinExistence type="predicted"/>
<sequence length="114" mass="13025">MKRKKTAQTSTILNLPNTRFDFPYYTQRNGPLNPSNLHLVSFNATFEFHSLIHDSTVELNFPPFSPVTRSLSGLIRHYLSPKNQVFSHMLFTRQTPNALGYLPMPFPLTNGTAE</sequence>
<protein>
    <submittedName>
        <fullName evidence="1">Uncharacterized protein</fullName>
    </submittedName>
</protein>
<reference evidence="1" key="1">
    <citation type="journal article" date="2013" name="J. Plant Res.">
        <title>Effect of fungi and light on seed germination of three Opuntia species from semiarid lands of central Mexico.</title>
        <authorList>
            <person name="Delgado-Sanchez P."/>
            <person name="Jimenez-Bremont J.F."/>
            <person name="Guerrero-Gonzalez Mde L."/>
            <person name="Flores J."/>
        </authorList>
    </citation>
    <scope>NUCLEOTIDE SEQUENCE</scope>
    <source>
        <tissue evidence="1">Cladode</tissue>
    </source>
</reference>
<name>A0A7C9FNE4_OPUST</name>
<evidence type="ECO:0000313" key="1">
    <source>
        <dbReference type="EMBL" id="MBA4678464.1"/>
    </source>
</evidence>
<dbReference type="AlphaFoldDB" id="A0A7C9FNE4"/>
<dbReference type="EMBL" id="GISG01279375">
    <property type="protein sequence ID" value="MBA4678464.1"/>
    <property type="molecule type" value="Transcribed_RNA"/>
</dbReference>